<keyword evidence="2" id="KW-0677">Repeat</keyword>
<dbReference type="PANTHER" id="PTHR11219:SF69">
    <property type="entry name" value="TENEURIN-A"/>
    <property type="match status" value="1"/>
</dbReference>
<evidence type="ECO:0000313" key="7">
    <source>
        <dbReference type="Proteomes" id="UP000288096"/>
    </source>
</evidence>
<name>A0A401FSL8_9BACT</name>
<protein>
    <recommendedName>
        <fullName evidence="5">Teneurin-like YD-shell domain-containing protein</fullName>
    </recommendedName>
</protein>
<dbReference type="InterPro" id="IPR051216">
    <property type="entry name" value="Teneurin"/>
</dbReference>
<reference evidence="7" key="1">
    <citation type="submission" date="2017-11" db="EMBL/GenBank/DDBJ databases">
        <authorList>
            <person name="Watanabe M."/>
            <person name="Kojima H."/>
        </authorList>
    </citation>
    <scope>NUCLEOTIDE SEQUENCE [LARGE SCALE GENOMIC DNA]</scope>
    <source>
        <strain evidence="7">Tokyo 01</strain>
    </source>
</reference>
<proteinExistence type="predicted"/>
<dbReference type="AlphaFoldDB" id="A0A401FSL8"/>
<reference evidence="7" key="2">
    <citation type="submission" date="2019-01" db="EMBL/GenBank/DDBJ databases">
        <title>Genome sequence of Desulfonema ishimotonii strain Tokyo 01.</title>
        <authorList>
            <person name="Fukui M."/>
        </authorList>
    </citation>
    <scope>NUCLEOTIDE SEQUENCE [LARGE SCALE GENOMIC DNA]</scope>
    <source>
        <strain evidence="7">Tokyo 01</strain>
    </source>
</reference>
<dbReference type="InterPro" id="IPR056823">
    <property type="entry name" value="TEN-like_YD-shell"/>
</dbReference>
<dbReference type="Proteomes" id="UP000288096">
    <property type="component" value="Unassembled WGS sequence"/>
</dbReference>
<accession>A0A401FSL8</accession>
<dbReference type="NCBIfam" id="TIGR03696">
    <property type="entry name" value="Rhs_assc_core"/>
    <property type="match status" value="1"/>
</dbReference>
<comment type="caution">
    <text evidence="6">The sequence shown here is derived from an EMBL/GenBank/DDBJ whole genome shotgun (WGS) entry which is preliminary data.</text>
</comment>
<keyword evidence="3" id="KW-1015">Disulfide bond</keyword>
<sequence length="460" mass="50511">MSDSALTLSRDFNGYGETDREAHSVGGDQMVWEVIERDNAGRIRQKTETVGGEAVTYDYDYDEMGRLLTVLKDGTPVEEYRYDAAGRRNYELNTRRGISRTADGDFDYDDADCLTEIGDADYEYDADGFLLQKTDGADVTQYDYSLWGELLSVTLPDERFIEYVHDPLGRRIAKTADGTITEKYLWTGLTTLLAVYDGGDNLLMRFEYAGSRMPVAMTKGGTRYYLVYDQVGTLRAVTDASGNLVKRVEYDTFGNVISDSNTAFAVPFGFAGGLYDADTGLIRFGYRDYDPDTGRWTAKDPILFAGGDTDLYGYCLNDPVNLTDPEGLIFGSTVAKLVGKIMGRSAQEITTVGQLSDAAISIGIETSGQSPNIPGKLGYAADGLQIQGGYQLGMLGVSIAGQGLVSPAIPVILSGGAGWQIGSGLNNIYERFFGQSFGEYAYDFKEYVREHFENRNSQCK</sequence>
<dbReference type="InterPro" id="IPR006530">
    <property type="entry name" value="YD"/>
</dbReference>
<dbReference type="RefSeq" id="WP_231714400.1">
    <property type="nucleotide sequence ID" value="NZ_BEXT01000001.1"/>
</dbReference>
<keyword evidence="7" id="KW-1185">Reference proteome</keyword>
<evidence type="ECO:0000256" key="2">
    <source>
        <dbReference type="ARBA" id="ARBA00022737"/>
    </source>
</evidence>
<dbReference type="PANTHER" id="PTHR11219">
    <property type="entry name" value="TENEURIN AND N-ACETYLGLUCOSAMINE-1-PHOSPHODIESTER ALPHA-N-ACETYLGLUCOSAMINIDASE"/>
    <property type="match status" value="1"/>
</dbReference>
<evidence type="ECO:0000256" key="1">
    <source>
        <dbReference type="ARBA" id="ARBA00022536"/>
    </source>
</evidence>
<dbReference type="Gene3D" id="2.180.10.10">
    <property type="entry name" value="RHS repeat-associated core"/>
    <property type="match status" value="1"/>
</dbReference>
<dbReference type="NCBIfam" id="TIGR01643">
    <property type="entry name" value="YD_repeat_2x"/>
    <property type="match status" value="1"/>
</dbReference>
<feature type="domain" description="Teneurin-like YD-shell" evidence="5">
    <location>
        <begin position="2"/>
        <end position="300"/>
    </location>
</feature>
<evidence type="ECO:0000313" key="6">
    <source>
        <dbReference type="EMBL" id="GBC59957.1"/>
    </source>
</evidence>
<evidence type="ECO:0000259" key="5">
    <source>
        <dbReference type="Pfam" id="PF25023"/>
    </source>
</evidence>
<feature type="region of interest" description="Disordered" evidence="4">
    <location>
        <begin position="1"/>
        <end position="24"/>
    </location>
</feature>
<gene>
    <name evidence="6" type="ORF">DENIS_0899</name>
</gene>
<keyword evidence="1" id="KW-0245">EGF-like domain</keyword>
<organism evidence="6 7">
    <name type="scientific">Desulfonema ishimotonii</name>
    <dbReference type="NCBI Taxonomy" id="45657"/>
    <lineage>
        <taxon>Bacteria</taxon>
        <taxon>Pseudomonadati</taxon>
        <taxon>Thermodesulfobacteriota</taxon>
        <taxon>Desulfobacteria</taxon>
        <taxon>Desulfobacterales</taxon>
        <taxon>Desulfococcaceae</taxon>
        <taxon>Desulfonema</taxon>
    </lineage>
</organism>
<evidence type="ECO:0000256" key="4">
    <source>
        <dbReference type="SAM" id="MobiDB-lite"/>
    </source>
</evidence>
<dbReference type="EMBL" id="BEXT01000001">
    <property type="protein sequence ID" value="GBC59957.1"/>
    <property type="molecule type" value="Genomic_DNA"/>
</dbReference>
<dbReference type="Pfam" id="PF25023">
    <property type="entry name" value="TEN_YD-shell"/>
    <property type="match status" value="1"/>
</dbReference>
<dbReference type="InterPro" id="IPR022385">
    <property type="entry name" value="Rhs_assc_core"/>
</dbReference>
<evidence type="ECO:0000256" key="3">
    <source>
        <dbReference type="ARBA" id="ARBA00023157"/>
    </source>
</evidence>